<dbReference type="EMBL" id="PNYC01000004">
    <property type="protein sequence ID" value="PMS37430.1"/>
    <property type="molecule type" value="Genomic_DNA"/>
</dbReference>
<evidence type="ECO:0000259" key="2">
    <source>
        <dbReference type="Pfam" id="PF04830"/>
    </source>
</evidence>
<dbReference type="STRING" id="863227.GCA_000373005_01611"/>
<organism evidence="3 4">
    <name type="scientific">Trinickia symbiotica</name>
    <dbReference type="NCBI Taxonomy" id="863227"/>
    <lineage>
        <taxon>Bacteria</taxon>
        <taxon>Pseudomonadati</taxon>
        <taxon>Pseudomonadota</taxon>
        <taxon>Betaproteobacteria</taxon>
        <taxon>Burkholderiales</taxon>
        <taxon>Burkholderiaceae</taxon>
        <taxon>Trinickia</taxon>
    </lineage>
</organism>
<keyword evidence="4" id="KW-1185">Reference proteome</keyword>
<feature type="domain" description="DUF637" evidence="2">
    <location>
        <begin position="122"/>
        <end position="222"/>
    </location>
</feature>
<gene>
    <name evidence="3" type="ORF">C0Z20_09010</name>
</gene>
<dbReference type="AlphaFoldDB" id="A0A2N7X754"/>
<dbReference type="InterPro" id="IPR006915">
    <property type="entry name" value="DUF637_hemagglutn_put"/>
</dbReference>
<evidence type="ECO:0000256" key="1">
    <source>
        <dbReference type="SAM" id="MobiDB-lite"/>
    </source>
</evidence>
<dbReference type="Pfam" id="PF04830">
    <property type="entry name" value="DUF637"/>
    <property type="match status" value="1"/>
</dbReference>
<name>A0A2N7X754_9BURK</name>
<evidence type="ECO:0000313" key="3">
    <source>
        <dbReference type="EMBL" id="PMS37430.1"/>
    </source>
</evidence>
<feature type="compositionally biased region" description="Pro residues" evidence="1">
    <location>
        <begin position="76"/>
        <end position="92"/>
    </location>
</feature>
<dbReference type="Proteomes" id="UP000235777">
    <property type="component" value="Unassembled WGS sequence"/>
</dbReference>
<protein>
    <recommendedName>
        <fullName evidence="2">DUF637 domain-containing protein</fullName>
    </recommendedName>
</protein>
<feature type="compositionally biased region" description="Basic and acidic residues" evidence="1">
    <location>
        <begin position="295"/>
        <end position="304"/>
    </location>
</feature>
<feature type="compositionally biased region" description="Basic residues" evidence="1">
    <location>
        <begin position="8"/>
        <end position="22"/>
    </location>
</feature>
<feature type="region of interest" description="Disordered" evidence="1">
    <location>
        <begin position="295"/>
        <end position="327"/>
    </location>
</feature>
<accession>A0A2N7X754</accession>
<evidence type="ECO:0000313" key="4">
    <source>
        <dbReference type="Proteomes" id="UP000235777"/>
    </source>
</evidence>
<proteinExistence type="predicted"/>
<reference evidence="3 4" key="1">
    <citation type="submission" date="2018-01" db="EMBL/GenBank/DDBJ databases">
        <title>Whole genome analyses suggest that Burkholderia sensu lato contains two further novel genera in the rhizoxinica-symbiotica group Mycetohabitans gen. nov., and Trinickia gen. nov.: implications for the evolution of diazotrophy and nodulation in the Burkholderiaceae.</title>
        <authorList>
            <person name="Estrada-de los Santos P."/>
            <person name="Palmer M."/>
            <person name="Chavez-Ramirez B."/>
            <person name="Beukes C."/>
            <person name="Steenkamp E.T."/>
            <person name="Hirsch A.M."/>
            <person name="Manyaka P."/>
            <person name="Maluk M."/>
            <person name="Lafos M."/>
            <person name="Crook M."/>
            <person name="Gross E."/>
            <person name="Simon M.F."/>
            <person name="Bueno dos Reis Junior F."/>
            <person name="Poole P.S."/>
            <person name="Venter S.N."/>
            <person name="James E.K."/>
        </authorList>
    </citation>
    <scope>NUCLEOTIDE SEQUENCE [LARGE SCALE GENOMIC DNA]</scope>
    <source>
        <strain evidence="3 4">JPY 581</strain>
    </source>
</reference>
<feature type="region of interest" description="Disordered" evidence="1">
    <location>
        <begin position="1"/>
        <end position="92"/>
    </location>
</feature>
<comment type="caution">
    <text evidence="3">The sequence shown here is derived from an EMBL/GenBank/DDBJ whole genome shotgun (WGS) entry which is preliminary data.</text>
</comment>
<sequence length="400" mass="40112">MHWPLPQSRHRHTPCPRPRRPHIPAPRESPSTPVRQPSRRKSPAPAVARSRSRRSSPDRSPRYLPAPARSCHRKPPCQPKPIRAPGPLLPPRPARFQRPWPPPSLASLAGVNPAIGDTASRATASTATTLETRGLAILSEAGISAGVGTAIEGGSLGDAFKSALTSDLAAAGAYRIGSEEQALKIDLGPVGGELAYLGLHAALGCAASAAEGAGCEGGAIGGAVSAFSANSIAAAVTGGQGVSDAGQLAMITAATTLLGGGVAAALGQNAIGAMNAAANETLNNACSHDCGDKTGHLPSGEKDTASILPKEGTSDAGQAGAATGAEPEKTTVGAGALVSALAGANHGSAANGAGNAIQTYWPTNGGFLLSPTIGPLDPGYQFSRYGGFFNEAGQFQDFGN</sequence>